<reference evidence="2 3" key="1">
    <citation type="journal article" date="1992" name="Int. J. Syst. Bacteriol.">
        <title>Sphingobacterium antarcticus sp. nov. a Psychrotrophic Bacterium from the Soils of Schirmacher Oasis, Antarctica.</title>
        <authorList>
            <person name="Shivaji S."/>
            <person name="Ray M.K."/>
            <person name="Rao N.S."/>
            <person name="Saiserr L."/>
            <person name="Jagannadham M.V."/>
            <person name="Kumar G.S."/>
            <person name="Reddy G."/>
            <person name="Bhargava P.M."/>
        </authorList>
    </citation>
    <scope>NUCLEOTIDE SEQUENCE [LARGE SCALE GENOMIC DNA]</scope>
    <source>
        <strain evidence="2 3">4BY</strain>
    </source>
</reference>
<dbReference type="OrthoDB" id="9790776at2"/>
<protein>
    <recommendedName>
        <fullName evidence="4">Lipoprotein</fullName>
    </recommendedName>
</protein>
<dbReference type="Proteomes" id="UP000028007">
    <property type="component" value="Unassembled WGS sequence"/>
</dbReference>
<feature type="chain" id="PRO_5001761711" description="Lipoprotein" evidence="1">
    <location>
        <begin position="19"/>
        <end position="169"/>
    </location>
</feature>
<dbReference type="GO" id="GO:0043165">
    <property type="term" value="P:Gram-negative-bacterium-type cell outer membrane assembly"/>
    <property type="evidence" value="ECO:0007669"/>
    <property type="project" value="InterPro"/>
</dbReference>
<dbReference type="GO" id="GO:0019867">
    <property type="term" value="C:outer membrane"/>
    <property type="evidence" value="ECO:0007669"/>
    <property type="project" value="InterPro"/>
</dbReference>
<dbReference type="Gene3D" id="3.30.160.150">
    <property type="entry name" value="Lipoprotein like domain"/>
    <property type="match status" value="1"/>
</dbReference>
<evidence type="ECO:0008006" key="4">
    <source>
        <dbReference type="Google" id="ProtNLM"/>
    </source>
</evidence>
<feature type="signal peptide" evidence="1">
    <location>
        <begin position="1"/>
        <end position="18"/>
    </location>
</feature>
<dbReference type="InterPro" id="IPR007485">
    <property type="entry name" value="LPS_assembly_LptE"/>
</dbReference>
<dbReference type="RefSeq" id="WP_037442345.1">
    <property type="nucleotide sequence ID" value="NZ_JNFF01000074.1"/>
</dbReference>
<dbReference type="Pfam" id="PF04390">
    <property type="entry name" value="LptE"/>
    <property type="match status" value="1"/>
</dbReference>
<dbReference type="AlphaFoldDB" id="A0A081PF72"/>
<dbReference type="EMBL" id="JNFF01000074">
    <property type="protein sequence ID" value="KEQ29345.1"/>
    <property type="molecule type" value="Genomic_DNA"/>
</dbReference>
<evidence type="ECO:0000313" key="3">
    <source>
        <dbReference type="Proteomes" id="UP000028007"/>
    </source>
</evidence>
<proteinExistence type="predicted"/>
<evidence type="ECO:0000256" key="1">
    <source>
        <dbReference type="SAM" id="SignalP"/>
    </source>
</evidence>
<gene>
    <name evidence="2" type="ORF">N180_07305</name>
</gene>
<organism evidence="2 3">
    <name type="scientific">Pedobacter antarcticus 4BY</name>
    <dbReference type="NCBI Taxonomy" id="1358423"/>
    <lineage>
        <taxon>Bacteria</taxon>
        <taxon>Pseudomonadati</taxon>
        <taxon>Bacteroidota</taxon>
        <taxon>Sphingobacteriia</taxon>
        <taxon>Sphingobacteriales</taxon>
        <taxon>Sphingobacteriaceae</taxon>
        <taxon>Pedobacter</taxon>
    </lineage>
</organism>
<comment type="caution">
    <text evidence="2">The sequence shown here is derived from an EMBL/GenBank/DDBJ whole genome shotgun (WGS) entry which is preliminary data.</text>
</comment>
<sequence>MKKIFLLLLIPFASVLHSCSIKLNGASIPPAMKTVAVLYFENNAPLVIPTLSQDFTEALKTRIRNQTSLAIRNNDADAIFEGRITGYDIRPTSLQNNNSPSAGTNKLTIRISVKYTSNLDPKQSFEESFERFREFPATGQTLESQQQQFIREINAQLIEDIFNRAFAQW</sequence>
<keyword evidence="1" id="KW-0732">Signal</keyword>
<keyword evidence="3" id="KW-1185">Reference proteome</keyword>
<dbReference type="eggNOG" id="ENOG5032RR7">
    <property type="taxonomic scope" value="Bacteria"/>
</dbReference>
<evidence type="ECO:0000313" key="2">
    <source>
        <dbReference type="EMBL" id="KEQ29345.1"/>
    </source>
</evidence>
<name>A0A081PF72_9SPHI</name>
<accession>A0A081PF72</accession>